<dbReference type="InterPro" id="IPR036179">
    <property type="entry name" value="Ig-like_dom_sf"/>
</dbReference>
<dbReference type="SUPFAM" id="SSF52200">
    <property type="entry name" value="Toll/Interleukin receptor TIR domain"/>
    <property type="match status" value="1"/>
</dbReference>
<feature type="signal peptide" evidence="7">
    <location>
        <begin position="1"/>
        <end position="23"/>
    </location>
</feature>
<dbReference type="GO" id="GO:0007165">
    <property type="term" value="P:signal transduction"/>
    <property type="evidence" value="ECO:0007669"/>
    <property type="project" value="InterPro"/>
</dbReference>
<name>A0AA47NVK0_MERPO</name>
<keyword evidence="3" id="KW-0325">Glycoprotein</keyword>
<dbReference type="PRINTS" id="PR01537">
    <property type="entry name" value="INTRLKN1R1F"/>
</dbReference>
<dbReference type="PROSITE" id="PS50835">
    <property type="entry name" value="IG_LIKE"/>
    <property type="match status" value="1"/>
</dbReference>
<reference evidence="10" key="1">
    <citation type="journal article" date="2023" name="Front. Mar. Sci.">
        <title>A new Merluccius polli reference genome to investigate the effects of global change in West African waters.</title>
        <authorList>
            <person name="Mateo J.L."/>
            <person name="Blanco-Fernandez C."/>
            <person name="Garcia-Vazquez E."/>
            <person name="Machado-Schiaffino G."/>
        </authorList>
    </citation>
    <scope>NUCLEOTIDE SEQUENCE</scope>
    <source>
        <strain evidence="10">C29</strain>
        <tissue evidence="10">Fin</tissue>
    </source>
</reference>
<dbReference type="SMART" id="SM00255">
    <property type="entry name" value="TIR"/>
    <property type="match status" value="1"/>
</dbReference>
<keyword evidence="7" id="KW-0732">Signal</keyword>
<gene>
    <name evidence="10" type="primary">IL1R1</name>
    <name evidence="10" type="ORF">N1851_022800</name>
</gene>
<evidence type="ECO:0000256" key="6">
    <source>
        <dbReference type="SAM" id="Phobius"/>
    </source>
</evidence>
<evidence type="ECO:0000256" key="4">
    <source>
        <dbReference type="ARBA" id="ARBA00023319"/>
    </source>
</evidence>
<evidence type="ECO:0000256" key="7">
    <source>
        <dbReference type="SAM" id="SignalP"/>
    </source>
</evidence>
<dbReference type="InterPro" id="IPR007110">
    <property type="entry name" value="Ig-like_dom"/>
</dbReference>
<keyword evidence="4" id="KW-0393">Immunoglobulin domain</keyword>
<evidence type="ECO:0000256" key="3">
    <source>
        <dbReference type="ARBA" id="ARBA00023180"/>
    </source>
</evidence>
<dbReference type="AlphaFoldDB" id="A0AA47NVK0"/>
<sequence length="541" mass="59513">MSCGRLVVLSLVAVLWPYPLLHGRRGPLETYPVIVGQFFLLKCSPGATNVTWSKRGQGHPSLPAGVEEKGRHLWFLPVAETHNGTYVCHIRYQAAYILQAIDKAQGPPSERAYEVWVSHGKCPAAVESRQMNGAVPCKLKHPQGRNATVHVQWLKECVSVDMEGGHVDVTPKGALMILKPSEGDAGLYTCWLNFSLGGHNYTAARSINLTLGTETGLYAPEWVYPKEKIFVVELGNEEKDGHVYGVSSLVISTVVSELLDVPIICHFINPAGQGQGTVWLHRADHGDLYVCVLVPLFLCLVGLALALGWLFRMELVLAYRRLRGLLISQQVSDGKLYDAYVSYLYSSGGGSSEVVTFALTVLPEVLEKQHGFRLFIRGRDDCPGEALHDVIAGMVSMSRRLVLILSAQSDSDTSPLHPSQSQLAYEHSVGLYDALTQGGLRVILVEIDGPVDYAALPESLRYIQRTQGALRWRGASSGNHTRTKLAANRTFWKHLRYHMPPAPQAQPPSSSERSSSKTEDMIIGFRRPPSATSLQAGFLEK</sequence>
<dbReference type="PROSITE" id="PS50104">
    <property type="entry name" value="TIR"/>
    <property type="match status" value="1"/>
</dbReference>
<feature type="transmembrane region" description="Helical" evidence="6">
    <location>
        <begin position="292"/>
        <end position="311"/>
    </location>
</feature>
<evidence type="ECO:0000256" key="2">
    <source>
        <dbReference type="ARBA" id="ARBA00023157"/>
    </source>
</evidence>
<dbReference type="Proteomes" id="UP001174136">
    <property type="component" value="Unassembled WGS sequence"/>
</dbReference>
<comment type="caution">
    <text evidence="10">The sequence shown here is derived from an EMBL/GenBank/DDBJ whole genome shotgun (WGS) entry which is preliminary data.</text>
</comment>
<dbReference type="InterPro" id="IPR013783">
    <property type="entry name" value="Ig-like_fold"/>
</dbReference>
<keyword evidence="11" id="KW-1185">Reference proteome</keyword>
<evidence type="ECO:0000259" key="9">
    <source>
        <dbReference type="PROSITE" id="PS50835"/>
    </source>
</evidence>
<comment type="similarity">
    <text evidence="1">Belongs to the interleukin-1 receptor family.</text>
</comment>
<proteinExistence type="inferred from homology"/>
<dbReference type="PANTHER" id="PTHR11890">
    <property type="entry name" value="INTERLEUKIN-1 RECEPTOR FAMILY MEMBER"/>
    <property type="match status" value="1"/>
</dbReference>
<evidence type="ECO:0000313" key="10">
    <source>
        <dbReference type="EMBL" id="KAK0140251.1"/>
    </source>
</evidence>
<keyword evidence="6" id="KW-0812">Transmembrane</keyword>
<dbReference type="Pfam" id="PF01582">
    <property type="entry name" value="TIR"/>
    <property type="match status" value="1"/>
</dbReference>
<feature type="region of interest" description="Disordered" evidence="5">
    <location>
        <begin position="499"/>
        <end position="541"/>
    </location>
</feature>
<dbReference type="SUPFAM" id="SSF48726">
    <property type="entry name" value="Immunoglobulin"/>
    <property type="match status" value="1"/>
</dbReference>
<dbReference type="InterPro" id="IPR035897">
    <property type="entry name" value="Toll_tir_struct_dom_sf"/>
</dbReference>
<organism evidence="10 11">
    <name type="scientific">Merluccius polli</name>
    <name type="common">Benguela hake</name>
    <name type="synonym">Merluccius cadenati</name>
    <dbReference type="NCBI Taxonomy" id="89951"/>
    <lineage>
        <taxon>Eukaryota</taxon>
        <taxon>Metazoa</taxon>
        <taxon>Chordata</taxon>
        <taxon>Craniata</taxon>
        <taxon>Vertebrata</taxon>
        <taxon>Euteleostomi</taxon>
        <taxon>Actinopterygii</taxon>
        <taxon>Neopterygii</taxon>
        <taxon>Teleostei</taxon>
        <taxon>Neoteleostei</taxon>
        <taxon>Acanthomorphata</taxon>
        <taxon>Zeiogadaria</taxon>
        <taxon>Gadariae</taxon>
        <taxon>Gadiformes</taxon>
        <taxon>Gadoidei</taxon>
        <taxon>Merlucciidae</taxon>
        <taxon>Merluccius</taxon>
    </lineage>
</organism>
<dbReference type="InterPro" id="IPR000157">
    <property type="entry name" value="TIR_dom"/>
</dbReference>
<feature type="domain" description="TIR" evidence="8">
    <location>
        <begin position="335"/>
        <end position="499"/>
    </location>
</feature>
<feature type="domain" description="Ig-like" evidence="9">
    <location>
        <begin position="108"/>
        <end position="208"/>
    </location>
</feature>
<evidence type="ECO:0000256" key="1">
    <source>
        <dbReference type="ARBA" id="ARBA00009752"/>
    </source>
</evidence>
<keyword evidence="2" id="KW-1015">Disulfide bond</keyword>
<dbReference type="InterPro" id="IPR015621">
    <property type="entry name" value="IL-1_rcpt_fam"/>
</dbReference>
<dbReference type="Gene3D" id="3.40.50.10140">
    <property type="entry name" value="Toll/interleukin-1 receptor homology (TIR) domain"/>
    <property type="match status" value="1"/>
</dbReference>
<keyword evidence="6" id="KW-1133">Transmembrane helix</keyword>
<keyword evidence="6" id="KW-0472">Membrane</keyword>
<keyword evidence="10" id="KW-0675">Receptor</keyword>
<dbReference type="Gene3D" id="2.60.40.10">
    <property type="entry name" value="Immunoglobulins"/>
    <property type="match status" value="2"/>
</dbReference>
<dbReference type="EMBL" id="JAOPHQ010004264">
    <property type="protein sequence ID" value="KAK0140251.1"/>
    <property type="molecule type" value="Genomic_DNA"/>
</dbReference>
<evidence type="ECO:0000259" key="8">
    <source>
        <dbReference type="PROSITE" id="PS50104"/>
    </source>
</evidence>
<evidence type="ECO:0000313" key="11">
    <source>
        <dbReference type="Proteomes" id="UP001174136"/>
    </source>
</evidence>
<protein>
    <submittedName>
        <fullName evidence="10">Interleukin-1 receptor type 1</fullName>
    </submittedName>
</protein>
<dbReference type="PANTHER" id="PTHR11890:SF26">
    <property type="entry name" value="INTERLEUKIN-1 RECEPTOR TYPE 1"/>
    <property type="match status" value="1"/>
</dbReference>
<accession>A0AA47NVK0</accession>
<evidence type="ECO:0000256" key="5">
    <source>
        <dbReference type="SAM" id="MobiDB-lite"/>
    </source>
</evidence>
<feature type="chain" id="PRO_5041453047" evidence="7">
    <location>
        <begin position="24"/>
        <end position="541"/>
    </location>
</feature>